<dbReference type="EMBL" id="UOET01000507">
    <property type="protein sequence ID" value="VAW30387.1"/>
    <property type="molecule type" value="Genomic_DNA"/>
</dbReference>
<dbReference type="InterPro" id="IPR041662">
    <property type="entry name" value="SusD-like_2"/>
</dbReference>
<evidence type="ECO:0000313" key="1">
    <source>
        <dbReference type="EMBL" id="VAW30387.1"/>
    </source>
</evidence>
<sequence>MKKINIITIATFVLVMFSVTSCQKKWLDPATNKDPNAVTDVPGFVLLPSIEAQMGYILGGMDVVGTTSMWDQYALGAARQSAAINGYIYKESDVDNVWGSFYDGGMMDAKILMDKSTDPKTFSPIYGGISKVLMAVWLGNATDLWGDVPYSEAFQGNTNLTPKYDSQQQVYDTIQSLLTSAIGLLQQSPTGFDQKLSTSDYIFGGNTDAWIKTAWALKARYTLHLSNKNSTWAAAVINIIENKNIMTGNSDDMVFKFGTGPSVQNPMYQYEDQRGDMRNNVGFFNSLANDNNDPRSLIYKALPAGSDYFAGIYYGKKDSPVELMTYSELMFIAAEAYHQAGDYAKAKDYIIKGITSSINKYKGLDAGYDAAADAWLAAKVASYAGTATSPSLQEIIQQKYVADYLQPESYVDYRRTGFPVLTPVNTRGIPDRYPYATSEVLYNKNTPKTTLYTKMWWQK</sequence>
<proteinExistence type="predicted"/>
<reference evidence="1" key="1">
    <citation type="submission" date="2018-06" db="EMBL/GenBank/DDBJ databases">
        <authorList>
            <person name="Zhirakovskaya E."/>
        </authorList>
    </citation>
    <scope>NUCLEOTIDE SEQUENCE</scope>
</reference>
<keyword evidence="1" id="KW-0449">Lipoprotein</keyword>
<dbReference type="InterPro" id="IPR011990">
    <property type="entry name" value="TPR-like_helical_dom_sf"/>
</dbReference>
<name>A0A3B0UY24_9ZZZZ</name>
<organism evidence="1">
    <name type="scientific">hydrothermal vent metagenome</name>
    <dbReference type="NCBI Taxonomy" id="652676"/>
    <lineage>
        <taxon>unclassified sequences</taxon>
        <taxon>metagenomes</taxon>
        <taxon>ecological metagenomes</taxon>
    </lineage>
</organism>
<protein>
    <submittedName>
        <fullName evidence="1">Cell surface glycan-binding lipoprotein, utilization system for glycans and polysaccharides (PUL), SusD family</fullName>
    </submittedName>
</protein>
<dbReference type="SUPFAM" id="SSF48452">
    <property type="entry name" value="TPR-like"/>
    <property type="match status" value="1"/>
</dbReference>
<dbReference type="PROSITE" id="PS51257">
    <property type="entry name" value="PROKAR_LIPOPROTEIN"/>
    <property type="match status" value="1"/>
</dbReference>
<accession>A0A3B0UY24</accession>
<dbReference type="Gene3D" id="1.25.40.390">
    <property type="match status" value="1"/>
</dbReference>
<dbReference type="Pfam" id="PF12771">
    <property type="entry name" value="SusD-like_2"/>
    <property type="match status" value="1"/>
</dbReference>
<dbReference type="AlphaFoldDB" id="A0A3B0UY24"/>
<gene>
    <name evidence="1" type="ORF">MNBD_BACTEROID07-216</name>
</gene>